<feature type="transmembrane region" description="Helical" evidence="7">
    <location>
        <begin position="86"/>
        <end position="107"/>
    </location>
</feature>
<keyword evidence="5 7" id="KW-1133">Transmembrane helix</keyword>
<name>A0ABT8E8B7_9BACL</name>
<dbReference type="PANTHER" id="PTHR43299:SF1">
    <property type="entry name" value="UPF0718 PROTEIN YRAQ"/>
    <property type="match status" value="1"/>
</dbReference>
<accession>A0ABT8E8B7</accession>
<comment type="subcellular location">
    <subcellularLocation>
        <location evidence="1">Cell membrane</location>
        <topology evidence="1">Multi-pass membrane protein</topology>
    </subcellularLocation>
</comment>
<dbReference type="Pfam" id="PF03773">
    <property type="entry name" value="ArsP_1"/>
    <property type="match status" value="1"/>
</dbReference>
<feature type="transmembrane region" description="Helical" evidence="7">
    <location>
        <begin position="153"/>
        <end position="174"/>
    </location>
</feature>
<dbReference type="RefSeq" id="WP_290400236.1">
    <property type="nucleotide sequence ID" value="NZ_JAUHLN010000002.1"/>
</dbReference>
<comment type="similarity">
    <text evidence="2">Belongs to the UPF0718 family.</text>
</comment>
<keyword evidence="9" id="KW-1185">Reference proteome</keyword>
<dbReference type="EMBL" id="JAUHLN010000002">
    <property type="protein sequence ID" value="MDN4074166.1"/>
    <property type="molecule type" value="Genomic_DNA"/>
</dbReference>
<feature type="transmembrane region" description="Helical" evidence="7">
    <location>
        <begin position="18"/>
        <end position="36"/>
    </location>
</feature>
<dbReference type="Proteomes" id="UP001168694">
    <property type="component" value="Unassembled WGS sequence"/>
</dbReference>
<comment type="caution">
    <text evidence="8">The sequence shown here is derived from an EMBL/GenBank/DDBJ whole genome shotgun (WGS) entry which is preliminary data.</text>
</comment>
<organism evidence="8 9">
    <name type="scientific">Fictibacillus terranigra</name>
    <dbReference type="NCBI Taxonomy" id="3058424"/>
    <lineage>
        <taxon>Bacteria</taxon>
        <taxon>Bacillati</taxon>
        <taxon>Bacillota</taxon>
        <taxon>Bacilli</taxon>
        <taxon>Bacillales</taxon>
        <taxon>Fictibacillaceae</taxon>
        <taxon>Fictibacillus</taxon>
    </lineage>
</organism>
<evidence type="ECO:0000256" key="5">
    <source>
        <dbReference type="ARBA" id="ARBA00022989"/>
    </source>
</evidence>
<gene>
    <name evidence="8" type="ORF">QYF49_14280</name>
</gene>
<dbReference type="InterPro" id="IPR005524">
    <property type="entry name" value="DUF318"/>
</dbReference>
<evidence type="ECO:0000313" key="8">
    <source>
        <dbReference type="EMBL" id="MDN4074166.1"/>
    </source>
</evidence>
<evidence type="ECO:0000313" key="9">
    <source>
        <dbReference type="Proteomes" id="UP001168694"/>
    </source>
</evidence>
<feature type="transmembrane region" description="Helical" evidence="7">
    <location>
        <begin position="180"/>
        <end position="197"/>
    </location>
</feature>
<feature type="transmembrane region" description="Helical" evidence="7">
    <location>
        <begin position="270"/>
        <end position="289"/>
    </location>
</feature>
<protein>
    <submittedName>
        <fullName evidence="8">Permease</fullName>
    </submittedName>
</protein>
<evidence type="ECO:0000256" key="3">
    <source>
        <dbReference type="ARBA" id="ARBA00022475"/>
    </source>
</evidence>
<evidence type="ECO:0000256" key="4">
    <source>
        <dbReference type="ARBA" id="ARBA00022692"/>
    </source>
</evidence>
<evidence type="ECO:0000256" key="1">
    <source>
        <dbReference type="ARBA" id="ARBA00004651"/>
    </source>
</evidence>
<feature type="transmembrane region" description="Helical" evidence="7">
    <location>
        <begin position="119"/>
        <end position="141"/>
    </location>
</feature>
<keyword evidence="4 7" id="KW-0812">Transmembrane</keyword>
<proteinExistence type="inferred from homology"/>
<keyword evidence="3" id="KW-1003">Cell membrane</keyword>
<keyword evidence="6 7" id="KW-0472">Membrane</keyword>
<feature type="transmembrane region" description="Helical" evidence="7">
    <location>
        <begin position="236"/>
        <end position="258"/>
    </location>
</feature>
<evidence type="ECO:0000256" key="7">
    <source>
        <dbReference type="SAM" id="Phobius"/>
    </source>
</evidence>
<reference evidence="8" key="1">
    <citation type="submission" date="2023-06" db="EMBL/GenBank/DDBJ databases">
        <title>Draft Genome Sequences of Representative Paenibacillus Polymyxa, Bacillus cereus, Fictibacillus sp., and Brevibacillus agri Strains Isolated from Amazonian Dark Earth.</title>
        <authorList>
            <person name="Pellegrinetti T.A."/>
            <person name="Cunha I.C.M."/>
            <person name="Chaves M.G."/>
            <person name="Freitas A.S."/>
            <person name="Silva A.V.R."/>
            <person name="Tsai S.M."/>
            <person name="Mendes L.W."/>
        </authorList>
    </citation>
    <scope>NUCLEOTIDE SEQUENCE</scope>
    <source>
        <strain evidence="8">CENA-BCM004</strain>
    </source>
</reference>
<evidence type="ECO:0000256" key="2">
    <source>
        <dbReference type="ARBA" id="ARBA00006386"/>
    </source>
</evidence>
<dbReference type="PANTHER" id="PTHR43299">
    <property type="entry name" value="UPF0718 PROTEIN YRAQ"/>
    <property type="match status" value="1"/>
</dbReference>
<sequence>MSQFNDSVQKEKISSKDAIWFIVIFMAIAAAGLLYVKWWPYFQKAISASATHSIGPSILGDQSASSSPWAASWDYAKVYFQSVWKAALLGILLGSLIQVLLPSRWLLKVLGKTSFGSTAAGGLASIPGMMCTCCAAPMAVGMRKKKVSIGASLAFWLGNPTINPATLIFMTFVLSWKFTVLRLFFGLILVFGVSYFANRFAKNAAPVDLEKVPEGETFQEEDGPFFSRWIKSLGMMLLHIGPAYIFSVLLLGAARVWLFPQLSEAATNSLFAVIGFALVGMLFVIPTAAEIPIIQTFMLVGLGAGPAAALLITLPALSLPSLLIVSRSYPKRVLLFVTISVVVLGVLCGITGMFVL</sequence>
<evidence type="ECO:0000256" key="6">
    <source>
        <dbReference type="ARBA" id="ARBA00023136"/>
    </source>
</evidence>
<feature type="transmembrane region" description="Helical" evidence="7">
    <location>
        <begin position="334"/>
        <end position="355"/>
    </location>
</feature>